<dbReference type="OrthoDB" id="25503at2759"/>
<keyword evidence="4" id="KW-0472">Membrane</keyword>
<dbReference type="GO" id="GO:0016020">
    <property type="term" value="C:membrane"/>
    <property type="evidence" value="ECO:0007669"/>
    <property type="project" value="UniProtKB-SubCell"/>
</dbReference>
<comment type="caution">
    <text evidence="7">The sequence shown here is derived from an EMBL/GenBank/DDBJ whole genome shotgun (WGS) entry which is preliminary data.</text>
</comment>
<dbReference type="InterPro" id="IPR035780">
    <property type="entry name" value="SPRY_Ssh4-like"/>
</dbReference>
<dbReference type="InterPro" id="IPR003877">
    <property type="entry name" value="SPRY_dom"/>
</dbReference>
<sequence length="451" mass="49028">MCFTTSDRTDDPPPRPAQLPQQQQQSASVPPPKASMPHNYAPPAGPPPSQRLQNQAQGADYAPPSGPPPSHRYGGQESADFAPPSGPPPSRRPGDEYAPPSGPPPSHRAAEEYAPPTGPPPSKNNPFYEDVAPPSGPPPSHRYGGQASSDFAPPPGPPPSHDFAPPPGPPPRDSQTKKHDWETAVPDTSLLPPPPSFFSGFDRSPANNATEEEAEAGERWCREFPLSNPLQFAALELNAMNTGNINMFAPPSYRGTLNREAVGVWRGQSQPGATDTCLATYPPLYSVSAHSPLATGRRKTIYYEVRILQDSRHEVSLALGFTAPPYPPFRLPGWHRGSLGVHGDDGNKYINDRWGGKSFTHPFRRGETLGLGMDLIPARGGGIGVEIFLTRDGSESGRWNLHEETDKQQDLPVTGLEGFHDLCAAVGLFDKVSFEIVFVPERWRWQGWRSH</sequence>
<keyword evidence="8" id="KW-1185">Reference proteome</keyword>
<dbReference type="Pfam" id="PF00622">
    <property type="entry name" value="SPRY"/>
    <property type="match status" value="1"/>
</dbReference>
<evidence type="ECO:0000256" key="5">
    <source>
        <dbReference type="SAM" id="MobiDB-lite"/>
    </source>
</evidence>
<evidence type="ECO:0000256" key="1">
    <source>
        <dbReference type="ARBA" id="ARBA00004370"/>
    </source>
</evidence>
<evidence type="ECO:0000256" key="4">
    <source>
        <dbReference type="ARBA" id="ARBA00023136"/>
    </source>
</evidence>
<protein>
    <recommendedName>
        <fullName evidence="6">SPRY domain-containing protein</fullName>
    </recommendedName>
</protein>
<evidence type="ECO:0000256" key="2">
    <source>
        <dbReference type="ARBA" id="ARBA00022692"/>
    </source>
</evidence>
<feature type="compositionally biased region" description="Pro residues" evidence="5">
    <location>
        <begin position="152"/>
        <end position="172"/>
    </location>
</feature>
<feature type="compositionally biased region" description="Low complexity" evidence="5">
    <location>
        <begin position="18"/>
        <end position="28"/>
    </location>
</feature>
<keyword evidence="2" id="KW-0812">Transmembrane</keyword>
<evidence type="ECO:0000259" key="6">
    <source>
        <dbReference type="Pfam" id="PF00622"/>
    </source>
</evidence>
<evidence type="ECO:0000313" key="7">
    <source>
        <dbReference type="EMBL" id="TRX93845.1"/>
    </source>
</evidence>
<dbReference type="Proteomes" id="UP000319160">
    <property type="component" value="Unassembled WGS sequence"/>
</dbReference>
<name>A0A553I0Y7_9PEZI</name>
<organism evidence="7 8">
    <name type="scientific">Xylaria flabelliformis</name>
    <dbReference type="NCBI Taxonomy" id="2512241"/>
    <lineage>
        <taxon>Eukaryota</taxon>
        <taxon>Fungi</taxon>
        <taxon>Dikarya</taxon>
        <taxon>Ascomycota</taxon>
        <taxon>Pezizomycotina</taxon>
        <taxon>Sordariomycetes</taxon>
        <taxon>Xylariomycetidae</taxon>
        <taxon>Xylariales</taxon>
        <taxon>Xylariaceae</taxon>
        <taxon>Xylaria</taxon>
    </lineage>
</organism>
<evidence type="ECO:0000313" key="8">
    <source>
        <dbReference type="Proteomes" id="UP000319160"/>
    </source>
</evidence>
<keyword evidence="3" id="KW-1133">Transmembrane helix</keyword>
<feature type="region of interest" description="Disordered" evidence="5">
    <location>
        <begin position="1"/>
        <end position="212"/>
    </location>
</feature>
<feature type="domain" description="SPRY" evidence="6">
    <location>
        <begin position="301"/>
        <end position="375"/>
    </location>
</feature>
<reference evidence="8" key="1">
    <citation type="submission" date="2019-06" db="EMBL/GenBank/DDBJ databases">
        <title>Draft genome sequence of the griseofulvin-producing fungus Xylaria cubensis strain G536.</title>
        <authorList>
            <person name="Mead M.E."/>
            <person name="Raja H.A."/>
            <person name="Steenwyk J.L."/>
            <person name="Knowles S.L."/>
            <person name="Oberlies N.H."/>
            <person name="Rokas A."/>
        </authorList>
    </citation>
    <scope>NUCLEOTIDE SEQUENCE [LARGE SCALE GENOMIC DNA]</scope>
    <source>
        <strain evidence="8">G536</strain>
    </source>
</reference>
<accession>A0A553I0Y7</accession>
<dbReference type="EMBL" id="VFLP01000026">
    <property type="protein sequence ID" value="TRX93845.1"/>
    <property type="molecule type" value="Genomic_DNA"/>
</dbReference>
<dbReference type="InterPro" id="IPR043136">
    <property type="entry name" value="B30.2/SPRY_sf"/>
</dbReference>
<dbReference type="STRING" id="2512241.A0A553I0Y7"/>
<evidence type="ECO:0000256" key="3">
    <source>
        <dbReference type="ARBA" id="ARBA00022989"/>
    </source>
</evidence>
<comment type="subcellular location">
    <subcellularLocation>
        <location evidence="1">Membrane</location>
    </subcellularLocation>
</comment>
<dbReference type="AlphaFoldDB" id="A0A553I0Y7"/>
<dbReference type="Gene3D" id="2.60.120.920">
    <property type="match status" value="1"/>
</dbReference>
<gene>
    <name evidence="7" type="ORF">FHL15_005227</name>
</gene>
<dbReference type="CDD" id="cd12910">
    <property type="entry name" value="SPRY_SSH4_like"/>
    <property type="match status" value="1"/>
</dbReference>
<proteinExistence type="predicted"/>